<reference evidence="2" key="2">
    <citation type="submission" date="2013-11" db="EMBL/GenBank/DDBJ databases">
        <title>The Genome Sequence of Phytophthora parasitica IAC_01/95.</title>
        <authorList>
            <consortium name="The Broad Institute Genomics Platform"/>
            <person name="Russ C."/>
            <person name="Tyler B."/>
            <person name="Panabieres F."/>
            <person name="Shan W."/>
            <person name="Tripathy S."/>
            <person name="Grunwald N."/>
            <person name="Machado M."/>
            <person name="Johnson C.S."/>
            <person name="Arredondo F."/>
            <person name="Hong C."/>
            <person name="Coffey M."/>
            <person name="Young S.K."/>
            <person name="Zeng Q."/>
            <person name="Gargeya S."/>
            <person name="Fitzgerald M."/>
            <person name="Abouelleil A."/>
            <person name="Alvarado L."/>
            <person name="Chapman S.B."/>
            <person name="Gainer-Dewar J."/>
            <person name="Goldberg J."/>
            <person name="Griggs A."/>
            <person name="Gujja S."/>
            <person name="Hansen M."/>
            <person name="Howarth C."/>
            <person name="Imamovic A."/>
            <person name="Ireland A."/>
            <person name="Larimer J."/>
            <person name="McCowan C."/>
            <person name="Murphy C."/>
            <person name="Pearson M."/>
            <person name="Poon T.W."/>
            <person name="Priest M."/>
            <person name="Roberts A."/>
            <person name="Saif S."/>
            <person name="Shea T."/>
            <person name="Sykes S."/>
            <person name="Wortman J."/>
            <person name="Nusbaum C."/>
            <person name="Birren B."/>
        </authorList>
    </citation>
    <scope>NUCLEOTIDE SEQUENCE [LARGE SCALE GENOMIC DNA]</scope>
    <source>
        <strain evidence="2">IAC_01/95</strain>
    </source>
</reference>
<dbReference type="EMBL" id="KI695917">
    <property type="protein sequence ID" value="ETM33858.1"/>
    <property type="molecule type" value="Genomic_DNA"/>
</dbReference>
<name>W2MDZ7_PHYNI</name>
<dbReference type="Proteomes" id="UP000054423">
    <property type="component" value="Unassembled WGS sequence"/>
</dbReference>
<evidence type="ECO:0000313" key="2">
    <source>
        <dbReference type="EMBL" id="ETM33858.1"/>
    </source>
</evidence>
<proteinExistence type="predicted"/>
<reference evidence="1" key="1">
    <citation type="submission" date="2013-11" db="EMBL/GenBank/DDBJ databases">
        <title>The Genome Sequence of Phytophthora parasitica CHvinca01.</title>
        <authorList>
            <consortium name="The Broad Institute Genomics Platform"/>
            <person name="Russ C."/>
            <person name="Tyler B."/>
            <person name="Panabieres F."/>
            <person name="Shan W."/>
            <person name="Tripathy S."/>
            <person name="Grunwald N."/>
            <person name="Machado M."/>
            <person name="Johnson C.S."/>
            <person name="Arredondo F."/>
            <person name="Hong C."/>
            <person name="Coffey M."/>
            <person name="Young S.K."/>
            <person name="Zeng Q."/>
            <person name="Gargeya S."/>
            <person name="Fitzgerald M."/>
            <person name="Abouelleil A."/>
            <person name="Alvarado L."/>
            <person name="Chapman S.B."/>
            <person name="Gainer-Dewar J."/>
            <person name="Goldberg J."/>
            <person name="Griggs A."/>
            <person name="Gujja S."/>
            <person name="Hansen M."/>
            <person name="Howarth C."/>
            <person name="Imamovic A."/>
            <person name="Ireland A."/>
            <person name="Larimer J."/>
            <person name="McCowan C."/>
            <person name="Murphy C."/>
            <person name="Pearson M."/>
            <person name="Poon T.W."/>
            <person name="Priest M."/>
            <person name="Roberts A."/>
            <person name="Saif S."/>
            <person name="Shea T."/>
            <person name="Sykes S."/>
            <person name="Wortman J."/>
            <person name="Nusbaum C."/>
            <person name="Birren B."/>
        </authorList>
    </citation>
    <scope>NUCLEOTIDE SEQUENCE [LARGE SCALE GENOMIC DNA]</scope>
    <source>
        <strain evidence="1">CHvinca01</strain>
    </source>
</reference>
<accession>W2MDZ7</accession>
<feature type="non-terminal residue" evidence="2">
    <location>
        <position position="32"/>
    </location>
</feature>
<evidence type="ECO:0000313" key="1">
    <source>
        <dbReference type="EMBL" id="ETL80668.1"/>
    </source>
</evidence>
<sequence>MESGFVFLARVENALGESCDPKAARALRPWMQ</sequence>
<protein>
    <submittedName>
        <fullName evidence="2">Uncharacterized protein</fullName>
    </submittedName>
</protein>
<dbReference type="AlphaFoldDB" id="W2MDZ7"/>
<dbReference type="Proteomes" id="UP000054532">
    <property type="component" value="Unassembled WGS sequence"/>
</dbReference>
<dbReference type="EMBL" id="KI682679">
    <property type="protein sequence ID" value="ETL80668.1"/>
    <property type="molecule type" value="Genomic_DNA"/>
</dbReference>
<organism evidence="2">
    <name type="scientific">Phytophthora nicotianae</name>
    <name type="common">Potato buckeye rot agent</name>
    <name type="synonym">Phytophthora parasitica</name>
    <dbReference type="NCBI Taxonomy" id="4792"/>
    <lineage>
        <taxon>Eukaryota</taxon>
        <taxon>Sar</taxon>
        <taxon>Stramenopiles</taxon>
        <taxon>Oomycota</taxon>
        <taxon>Peronosporomycetes</taxon>
        <taxon>Peronosporales</taxon>
        <taxon>Peronosporaceae</taxon>
        <taxon>Phytophthora</taxon>
    </lineage>
</organism>
<gene>
    <name evidence="2" type="ORF">L914_18948</name>
    <name evidence="1" type="ORF">L917_18858</name>
</gene>